<keyword evidence="4" id="KW-0808">Transferase</keyword>
<dbReference type="HOGENOM" id="CLU_020404_0_0_0"/>
<accession>A0A081BVN2</accession>
<evidence type="ECO:0000256" key="3">
    <source>
        <dbReference type="ARBA" id="ARBA00022553"/>
    </source>
</evidence>
<name>A0A081BVN2_VECG1</name>
<dbReference type="InterPro" id="IPR036097">
    <property type="entry name" value="HisK_dim/P_sf"/>
</dbReference>
<evidence type="ECO:0000259" key="10">
    <source>
        <dbReference type="PROSITE" id="PS50113"/>
    </source>
</evidence>
<dbReference type="Pfam" id="PF02518">
    <property type="entry name" value="HATPase_c"/>
    <property type="match status" value="1"/>
</dbReference>
<dbReference type="SUPFAM" id="SSF55874">
    <property type="entry name" value="ATPase domain of HSP90 chaperone/DNA topoisomerase II/histidine kinase"/>
    <property type="match status" value="1"/>
</dbReference>
<dbReference type="Pfam" id="PF00989">
    <property type="entry name" value="PAS"/>
    <property type="match status" value="1"/>
</dbReference>
<dbReference type="Gene3D" id="3.30.450.40">
    <property type="match status" value="1"/>
</dbReference>
<dbReference type="InterPro" id="IPR050351">
    <property type="entry name" value="BphY/WalK/GraS-like"/>
</dbReference>
<dbReference type="GO" id="GO:0006355">
    <property type="term" value="P:regulation of DNA-templated transcription"/>
    <property type="evidence" value="ECO:0007669"/>
    <property type="project" value="InterPro"/>
</dbReference>
<dbReference type="Pfam" id="PF13185">
    <property type="entry name" value="GAF_2"/>
    <property type="match status" value="1"/>
</dbReference>
<sequence length="636" mass="73439">MAFFIFMETEQQRHHAYQTDRRAAKRDCTLLDFLPYPIVVLKMDHTVSYLNPAFVNVFGWTLEDLEGKEIPFVPDIVQEQNLQEMQQLFSVHQIHALETQRLTRDGRMLDVVLDGAIFYEEDSTPAGQILTLRDITREKRVARSQHALFRISQQIHQVQGLDDLLEFITKEVQTLLNAGGAMVILLDEERQEFFFRVATLDSLESSKKMQEVRFPADKGVAGHVYRTGQSLIVPDTSQSPYFFKKVDLDAEYHTRNMLDVPLETRDRRIGVLCVVNKKDGMFDQQDVDFLSTIASTIALPIENARIHEELKQSYQEIQSLNRAKDQVIHHLSHELKTPVSVVSASLSLLQKRLSVTEAHQGYQRLLDRAQRNLQRILDMQYEIEDILRDKEYATYHLLSILLDACVDELEVLVADEFGEWNVMQRIRRRIEELFGPQDSISQRIPLAQFVQKHLDALRPRFAHRTCQITFSGEATPVVLIPPDVLSKIVEGLIRNAVENTPDGGKIEAMIRNGAEGPEFEVKDFGVGITPENQRLIFENYFPPYDTMRYSSRNPFDFNAGGKGFDLLRLKIFSERYHFKLQMRSQRCQYLLHPETICPGKVEHCAFCHTPEDCVHSGGTTMLVRFMRQEYSDTETL</sequence>
<organism evidence="11">
    <name type="scientific">Vecturithrix granuli</name>
    <dbReference type="NCBI Taxonomy" id="1499967"/>
    <lineage>
        <taxon>Bacteria</taxon>
        <taxon>Candidatus Moduliflexota</taxon>
        <taxon>Candidatus Vecturitrichia</taxon>
        <taxon>Candidatus Vecturitrichales</taxon>
        <taxon>Candidatus Vecturitrichaceae</taxon>
        <taxon>Candidatus Vecturithrix</taxon>
    </lineage>
</organism>
<dbReference type="EMBL" id="DF820464">
    <property type="protein sequence ID" value="GAK56387.1"/>
    <property type="molecule type" value="Genomic_DNA"/>
</dbReference>
<dbReference type="Gene3D" id="3.30.565.10">
    <property type="entry name" value="Histidine kinase-like ATPase, C-terminal domain"/>
    <property type="match status" value="1"/>
</dbReference>
<dbReference type="SUPFAM" id="SSF55781">
    <property type="entry name" value="GAF domain-like"/>
    <property type="match status" value="1"/>
</dbReference>
<dbReference type="NCBIfam" id="TIGR00229">
    <property type="entry name" value="sensory_box"/>
    <property type="match status" value="1"/>
</dbReference>
<keyword evidence="12" id="KW-1185">Reference proteome</keyword>
<dbReference type="GO" id="GO:0005886">
    <property type="term" value="C:plasma membrane"/>
    <property type="evidence" value="ECO:0007669"/>
    <property type="project" value="TreeGrafter"/>
</dbReference>
<dbReference type="GO" id="GO:0004721">
    <property type="term" value="F:phosphoprotein phosphatase activity"/>
    <property type="evidence" value="ECO:0007669"/>
    <property type="project" value="TreeGrafter"/>
</dbReference>
<dbReference type="InterPro" id="IPR000014">
    <property type="entry name" value="PAS"/>
</dbReference>
<dbReference type="Gene3D" id="1.10.287.130">
    <property type="match status" value="1"/>
</dbReference>
<dbReference type="eggNOG" id="COG2205">
    <property type="taxonomic scope" value="Bacteria"/>
</dbReference>
<evidence type="ECO:0000313" key="12">
    <source>
        <dbReference type="Proteomes" id="UP000030661"/>
    </source>
</evidence>
<keyword evidence="7" id="KW-0472">Membrane</keyword>
<dbReference type="InterPro" id="IPR013767">
    <property type="entry name" value="PAS_fold"/>
</dbReference>
<dbReference type="InterPro" id="IPR000700">
    <property type="entry name" value="PAS-assoc_C"/>
</dbReference>
<dbReference type="InterPro" id="IPR035965">
    <property type="entry name" value="PAS-like_dom_sf"/>
</dbReference>
<dbReference type="InterPro" id="IPR003594">
    <property type="entry name" value="HATPase_dom"/>
</dbReference>
<feature type="domain" description="PAC" evidence="10">
    <location>
        <begin position="95"/>
        <end position="147"/>
    </location>
</feature>
<dbReference type="Pfam" id="PF00512">
    <property type="entry name" value="HisKA"/>
    <property type="match status" value="1"/>
</dbReference>
<gene>
    <name evidence="11" type="ORF">U27_03349</name>
</gene>
<dbReference type="SMART" id="SM00065">
    <property type="entry name" value="GAF"/>
    <property type="match status" value="1"/>
</dbReference>
<dbReference type="CDD" id="cd00082">
    <property type="entry name" value="HisKA"/>
    <property type="match status" value="1"/>
</dbReference>
<dbReference type="InterPro" id="IPR029016">
    <property type="entry name" value="GAF-like_dom_sf"/>
</dbReference>
<dbReference type="GO" id="GO:0000155">
    <property type="term" value="F:phosphorelay sensor kinase activity"/>
    <property type="evidence" value="ECO:0007669"/>
    <property type="project" value="InterPro"/>
</dbReference>
<keyword evidence="6" id="KW-0902">Two-component regulatory system</keyword>
<dbReference type="InterPro" id="IPR036890">
    <property type="entry name" value="HATPase_C_sf"/>
</dbReference>
<dbReference type="InterPro" id="IPR003661">
    <property type="entry name" value="HisK_dim/P_dom"/>
</dbReference>
<comment type="catalytic activity">
    <reaction evidence="1">
        <text>ATP + protein L-histidine = ADP + protein N-phospho-L-histidine.</text>
        <dbReference type="EC" id="2.7.13.3"/>
    </reaction>
</comment>
<evidence type="ECO:0000256" key="2">
    <source>
        <dbReference type="ARBA" id="ARBA00012438"/>
    </source>
</evidence>
<dbReference type="GO" id="GO:0016036">
    <property type="term" value="P:cellular response to phosphate starvation"/>
    <property type="evidence" value="ECO:0007669"/>
    <property type="project" value="TreeGrafter"/>
</dbReference>
<dbReference type="Gene3D" id="3.30.450.20">
    <property type="entry name" value="PAS domain"/>
    <property type="match status" value="1"/>
</dbReference>
<dbReference type="Proteomes" id="UP000030661">
    <property type="component" value="Unassembled WGS sequence"/>
</dbReference>
<dbReference type="PROSITE" id="PS50109">
    <property type="entry name" value="HIS_KIN"/>
    <property type="match status" value="1"/>
</dbReference>
<evidence type="ECO:0000256" key="4">
    <source>
        <dbReference type="ARBA" id="ARBA00022679"/>
    </source>
</evidence>
<dbReference type="AlphaFoldDB" id="A0A081BVN2"/>
<dbReference type="InterPro" id="IPR003018">
    <property type="entry name" value="GAF"/>
</dbReference>
<dbReference type="PROSITE" id="PS50113">
    <property type="entry name" value="PAC"/>
    <property type="match status" value="1"/>
</dbReference>
<dbReference type="CDD" id="cd00130">
    <property type="entry name" value="PAS"/>
    <property type="match status" value="1"/>
</dbReference>
<dbReference type="SMART" id="SM00388">
    <property type="entry name" value="HisKA"/>
    <property type="match status" value="1"/>
</dbReference>
<dbReference type="SMART" id="SM00091">
    <property type="entry name" value="PAS"/>
    <property type="match status" value="1"/>
</dbReference>
<evidence type="ECO:0000256" key="7">
    <source>
        <dbReference type="ARBA" id="ARBA00023136"/>
    </source>
</evidence>
<evidence type="ECO:0000259" key="8">
    <source>
        <dbReference type="PROSITE" id="PS50109"/>
    </source>
</evidence>
<proteinExistence type="predicted"/>
<dbReference type="SUPFAM" id="SSF55785">
    <property type="entry name" value="PYP-like sensor domain (PAS domain)"/>
    <property type="match status" value="1"/>
</dbReference>
<feature type="domain" description="Histidine kinase" evidence="8">
    <location>
        <begin position="330"/>
        <end position="585"/>
    </location>
</feature>
<dbReference type="InterPro" id="IPR005467">
    <property type="entry name" value="His_kinase_dom"/>
</dbReference>
<keyword evidence="5 11" id="KW-0418">Kinase</keyword>
<dbReference type="STRING" id="1499967.U27_03349"/>
<keyword evidence="3" id="KW-0597">Phosphoprotein</keyword>
<evidence type="ECO:0000259" key="9">
    <source>
        <dbReference type="PROSITE" id="PS50112"/>
    </source>
</evidence>
<dbReference type="SUPFAM" id="SSF47384">
    <property type="entry name" value="Homodimeric domain of signal transducing histidine kinase"/>
    <property type="match status" value="1"/>
</dbReference>
<protein>
    <recommendedName>
        <fullName evidence="2">histidine kinase</fullName>
        <ecNumber evidence="2">2.7.13.3</ecNumber>
    </recommendedName>
</protein>
<reference evidence="11" key="1">
    <citation type="journal article" date="2015" name="PeerJ">
        <title>First genomic representation of candidate bacterial phylum KSB3 points to enhanced environmental sensing as a trigger of wastewater bulking.</title>
        <authorList>
            <person name="Sekiguchi Y."/>
            <person name="Ohashi A."/>
            <person name="Parks D.H."/>
            <person name="Yamauchi T."/>
            <person name="Tyson G.W."/>
            <person name="Hugenholtz P."/>
        </authorList>
    </citation>
    <scope>NUCLEOTIDE SEQUENCE [LARGE SCALE GENOMIC DNA]</scope>
</reference>
<dbReference type="PANTHER" id="PTHR45453">
    <property type="entry name" value="PHOSPHATE REGULON SENSOR PROTEIN PHOR"/>
    <property type="match status" value="1"/>
</dbReference>
<feature type="domain" description="PAS" evidence="9">
    <location>
        <begin position="30"/>
        <end position="100"/>
    </location>
</feature>
<evidence type="ECO:0000256" key="5">
    <source>
        <dbReference type="ARBA" id="ARBA00022777"/>
    </source>
</evidence>
<dbReference type="PANTHER" id="PTHR45453:SF1">
    <property type="entry name" value="PHOSPHATE REGULON SENSOR PROTEIN PHOR"/>
    <property type="match status" value="1"/>
</dbReference>
<evidence type="ECO:0000256" key="1">
    <source>
        <dbReference type="ARBA" id="ARBA00000085"/>
    </source>
</evidence>
<evidence type="ECO:0000256" key="6">
    <source>
        <dbReference type="ARBA" id="ARBA00023012"/>
    </source>
</evidence>
<evidence type="ECO:0000313" key="11">
    <source>
        <dbReference type="EMBL" id="GAK56387.1"/>
    </source>
</evidence>
<dbReference type="EC" id="2.7.13.3" evidence="2"/>
<dbReference type="PROSITE" id="PS50112">
    <property type="entry name" value="PAS"/>
    <property type="match status" value="1"/>
</dbReference>